<proteinExistence type="predicted"/>
<evidence type="ECO:0000256" key="1">
    <source>
        <dbReference type="SAM" id="MobiDB-lite"/>
    </source>
</evidence>
<comment type="caution">
    <text evidence="2">The sequence shown here is derived from an EMBL/GenBank/DDBJ whole genome shotgun (WGS) entry which is preliminary data.</text>
</comment>
<dbReference type="Proteomes" id="UP000825935">
    <property type="component" value="Chromosome 37"/>
</dbReference>
<accession>A0A8T2Q768</accession>
<evidence type="ECO:0000313" key="3">
    <source>
        <dbReference type="Proteomes" id="UP000825935"/>
    </source>
</evidence>
<feature type="region of interest" description="Disordered" evidence="1">
    <location>
        <begin position="133"/>
        <end position="217"/>
    </location>
</feature>
<dbReference type="AlphaFoldDB" id="A0A8T2Q768"/>
<organism evidence="2 3">
    <name type="scientific">Ceratopteris richardii</name>
    <name type="common">Triangle waterfern</name>
    <dbReference type="NCBI Taxonomy" id="49495"/>
    <lineage>
        <taxon>Eukaryota</taxon>
        <taxon>Viridiplantae</taxon>
        <taxon>Streptophyta</taxon>
        <taxon>Embryophyta</taxon>
        <taxon>Tracheophyta</taxon>
        <taxon>Polypodiopsida</taxon>
        <taxon>Polypodiidae</taxon>
        <taxon>Polypodiales</taxon>
        <taxon>Pteridineae</taxon>
        <taxon>Pteridaceae</taxon>
        <taxon>Parkerioideae</taxon>
        <taxon>Ceratopteris</taxon>
    </lineage>
</organism>
<feature type="compositionally biased region" description="Polar residues" evidence="1">
    <location>
        <begin position="315"/>
        <end position="332"/>
    </location>
</feature>
<keyword evidence="3" id="KW-1185">Reference proteome</keyword>
<name>A0A8T2Q768_CERRI</name>
<gene>
    <name evidence="2" type="ORF">KP509_37G018600</name>
</gene>
<feature type="region of interest" description="Disordered" evidence="1">
    <location>
        <begin position="254"/>
        <end position="332"/>
    </location>
</feature>
<feature type="compositionally biased region" description="Basic and acidic residues" evidence="1">
    <location>
        <begin position="266"/>
        <end position="284"/>
    </location>
</feature>
<feature type="compositionally biased region" description="Basic and acidic residues" evidence="1">
    <location>
        <begin position="196"/>
        <end position="217"/>
    </location>
</feature>
<reference evidence="2" key="1">
    <citation type="submission" date="2021-08" db="EMBL/GenBank/DDBJ databases">
        <title>WGS assembly of Ceratopteris richardii.</title>
        <authorList>
            <person name="Marchant D.B."/>
            <person name="Chen G."/>
            <person name="Jenkins J."/>
            <person name="Shu S."/>
            <person name="Leebens-Mack J."/>
            <person name="Grimwood J."/>
            <person name="Schmutz J."/>
            <person name="Soltis P."/>
            <person name="Soltis D."/>
            <person name="Chen Z.-H."/>
        </authorList>
    </citation>
    <scope>NUCLEOTIDE SEQUENCE</scope>
    <source>
        <strain evidence="2">Whitten #5841</strain>
        <tissue evidence="2">Leaf</tissue>
    </source>
</reference>
<evidence type="ECO:0000313" key="2">
    <source>
        <dbReference type="EMBL" id="KAH7279413.1"/>
    </source>
</evidence>
<sequence>MKQEHHLVAGDPISEVVAFFWSLFELLITRIIPLFGYLSAHFLLYGFQGVVSALVSASGSVFKRNDSFSEAMNRHEQLSEVMHRFEQFQQSIEADFMHYNKSYWQAHRVQKPLPYSAKRAPFMEDTVYSDQGSFTQNAKAGNDRERRSTYVLPGSSHKDAAEHAIGSGSSTRKMQAEVLRLIPDISEQSDAGSFTDRAKHRDRINQELPDRHGSELRVHEGKLAHVELEPIPETDESQRAMGGELESIAEAHESPQAMDAEDAVQNDDRNNDDKTGKDSPERQRRVSRGRRILTPTFSQIKHSLLKRSRRGGVSSPPTSKASSLQPTVPLQE</sequence>
<dbReference type="EMBL" id="CM035442">
    <property type="protein sequence ID" value="KAH7279413.1"/>
    <property type="molecule type" value="Genomic_DNA"/>
</dbReference>
<protein>
    <submittedName>
        <fullName evidence="2">Uncharacterized protein</fullName>
    </submittedName>
</protein>